<dbReference type="HOGENOM" id="CLU_000445_51_0_9"/>
<evidence type="ECO:0000256" key="4">
    <source>
        <dbReference type="PROSITE-ProRule" id="PRU00050"/>
    </source>
</evidence>
<dbReference type="Gene3D" id="3.40.50.180">
    <property type="entry name" value="Methylesterase CheB, C-terminal domain"/>
    <property type="match status" value="1"/>
</dbReference>
<dbReference type="InterPro" id="IPR000673">
    <property type="entry name" value="Sig_transdc_resp-reg_Me-estase"/>
</dbReference>
<sequence>MIKVLVVDDSAFMRKMISDLLEKDARIKVIGKARNGNEAVTQIKKLQPDVVTLDVEMPILNGLEALKRIMSESPVPVIMLSSITKEGTETTIKAMEYGAFDFVSKPSGSISLDIYKVQKELVEKVIYASKVPIAKLQKDVECRAPSIDEKQLQQINNNSKNKLTEKGIIAIGTSTGGPKALQTVLTNLPSDLPYPILIVQHMPKGFTKSLSERLDKLSKIKVKEAEDGEIIKKGVAYIAPGGYHLKVRGIGTSVAVHLDQSELVKGHRPAVDALFYSLSALRNVDVMAIILTGMGSDGTKGLVQLKGNTKTIAIAESKETAIVYGMPRTAVETNLVDEVVKLEDITQTILKHCT</sequence>
<dbReference type="NCBIfam" id="NF001965">
    <property type="entry name" value="PRK00742.1"/>
    <property type="match status" value="1"/>
</dbReference>
<keyword evidence="3 5" id="KW-0597">Phosphoprotein</keyword>
<dbReference type="RefSeq" id="WP_013489071.1">
    <property type="nucleotide sequence ID" value="NC_014829.1"/>
</dbReference>
<accession>E6TSU5</accession>
<evidence type="ECO:0000256" key="1">
    <source>
        <dbReference type="ARBA" id="ARBA00022801"/>
    </source>
</evidence>
<dbReference type="Pfam" id="PF00072">
    <property type="entry name" value="Response_reg"/>
    <property type="match status" value="1"/>
</dbReference>
<dbReference type="Proteomes" id="UP000001401">
    <property type="component" value="Chromosome"/>
</dbReference>
<dbReference type="STRING" id="649639.Bcell_2480"/>
<comment type="subcellular location">
    <subcellularLocation>
        <location evidence="3">Cytoplasm</location>
    </subcellularLocation>
</comment>
<dbReference type="InterPro" id="IPR001789">
    <property type="entry name" value="Sig_transdc_resp-reg_receiver"/>
</dbReference>
<dbReference type="PROSITE" id="PS50122">
    <property type="entry name" value="CHEB"/>
    <property type="match status" value="1"/>
</dbReference>
<dbReference type="CDD" id="cd17541">
    <property type="entry name" value="REC_CheB-like"/>
    <property type="match status" value="1"/>
</dbReference>
<feature type="domain" description="Response regulatory" evidence="6">
    <location>
        <begin position="3"/>
        <end position="120"/>
    </location>
</feature>
<evidence type="ECO:0000313" key="8">
    <source>
        <dbReference type="EMBL" id="ADU30737.1"/>
    </source>
</evidence>
<keyword evidence="9" id="KW-1185">Reference proteome</keyword>
<evidence type="ECO:0000313" key="9">
    <source>
        <dbReference type="Proteomes" id="UP000001401"/>
    </source>
</evidence>
<proteinExistence type="inferred from homology"/>
<dbReference type="OrthoDB" id="9793421at2"/>
<feature type="domain" description="CheB-type methylesterase" evidence="7">
    <location>
        <begin position="162"/>
        <end position="354"/>
    </location>
</feature>
<dbReference type="PANTHER" id="PTHR42872:SF3">
    <property type="entry name" value="PROTEIN-GLUTAMATE METHYLESTERASE_PROTEIN-GLUTAMINE GLUTAMINASE 1"/>
    <property type="match status" value="1"/>
</dbReference>
<dbReference type="Gene3D" id="3.40.50.2300">
    <property type="match status" value="1"/>
</dbReference>
<feature type="active site" evidence="3 4">
    <location>
        <position position="297"/>
    </location>
</feature>
<dbReference type="GO" id="GO:0000156">
    <property type="term" value="F:phosphorelay response regulator activity"/>
    <property type="evidence" value="ECO:0007669"/>
    <property type="project" value="InterPro"/>
</dbReference>
<dbReference type="PROSITE" id="PS50110">
    <property type="entry name" value="RESPONSE_REGULATORY"/>
    <property type="match status" value="1"/>
</dbReference>
<keyword evidence="3 4" id="KW-0145">Chemotaxis</keyword>
<dbReference type="EMBL" id="CP002394">
    <property type="protein sequence ID" value="ADU30737.1"/>
    <property type="molecule type" value="Genomic_DNA"/>
</dbReference>
<dbReference type="SMART" id="SM00448">
    <property type="entry name" value="REC"/>
    <property type="match status" value="1"/>
</dbReference>
<dbReference type="GO" id="GO:0006935">
    <property type="term" value="P:chemotaxis"/>
    <property type="evidence" value="ECO:0007669"/>
    <property type="project" value="UniProtKB-UniRule"/>
</dbReference>
<comment type="catalytic activity">
    <reaction evidence="3">
        <text>L-glutaminyl-[protein] + H2O = L-glutamyl-[protein] + NH4(+)</text>
        <dbReference type="Rhea" id="RHEA:16441"/>
        <dbReference type="Rhea" id="RHEA-COMP:10207"/>
        <dbReference type="Rhea" id="RHEA-COMP:10208"/>
        <dbReference type="ChEBI" id="CHEBI:15377"/>
        <dbReference type="ChEBI" id="CHEBI:28938"/>
        <dbReference type="ChEBI" id="CHEBI:29973"/>
        <dbReference type="ChEBI" id="CHEBI:30011"/>
        <dbReference type="EC" id="3.5.1.44"/>
    </reaction>
</comment>
<dbReference type="CDD" id="cd16432">
    <property type="entry name" value="CheB_Rec"/>
    <property type="match status" value="1"/>
</dbReference>
<comment type="PTM">
    <text evidence="3">Phosphorylated by CheA. Phosphorylation of the N-terminal regulatory domain activates the methylesterase activity.</text>
</comment>
<dbReference type="InterPro" id="IPR008248">
    <property type="entry name" value="CheB-like"/>
</dbReference>
<name>E6TSU5_EVAC2</name>
<comment type="domain">
    <text evidence="3">Contains a C-terminal catalytic domain, and an N-terminal region which modulates catalytic activity.</text>
</comment>
<dbReference type="GO" id="GO:0008984">
    <property type="term" value="F:protein-glutamate methylesterase activity"/>
    <property type="evidence" value="ECO:0007669"/>
    <property type="project" value="UniProtKB-UniRule"/>
</dbReference>
<dbReference type="AlphaFoldDB" id="E6TSU5"/>
<feature type="active site" evidence="3 4">
    <location>
        <position position="201"/>
    </location>
</feature>
<gene>
    <name evidence="3" type="primary">cheB</name>
    <name evidence="8" type="ordered locus">Bcell_2480</name>
</gene>
<dbReference type="Pfam" id="PF01339">
    <property type="entry name" value="CheB_methylest"/>
    <property type="match status" value="1"/>
</dbReference>
<evidence type="ECO:0000256" key="3">
    <source>
        <dbReference type="HAMAP-Rule" id="MF_00099"/>
    </source>
</evidence>
<dbReference type="GO" id="GO:0050568">
    <property type="term" value="F:protein-glutamine glutaminase activity"/>
    <property type="evidence" value="ECO:0007669"/>
    <property type="project" value="UniProtKB-UniRule"/>
</dbReference>
<dbReference type="PANTHER" id="PTHR42872">
    <property type="entry name" value="PROTEIN-GLUTAMATE METHYLESTERASE/PROTEIN-GLUTAMINE GLUTAMINASE"/>
    <property type="match status" value="1"/>
</dbReference>
<evidence type="ECO:0000259" key="6">
    <source>
        <dbReference type="PROSITE" id="PS50110"/>
    </source>
</evidence>
<reference evidence="8" key="1">
    <citation type="submission" date="2010-12" db="EMBL/GenBank/DDBJ databases">
        <title>Complete sequence of Bacillus cellulosilyticus DSM 2522.</title>
        <authorList>
            <consortium name="US DOE Joint Genome Institute"/>
            <person name="Lucas S."/>
            <person name="Copeland A."/>
            <person name="Lapidus A."/>
            <person name="Cheng J.-F."/>
            <person name="Bruce D."/>
            <person name="Goodwin L."/>
            <person name="Pitluck S."/>
            <person name="Chertkov O."/>
            <person name="Detter J.C."/>
            <person name="Han C."/>
            <person name="Tapia R."/>
            <person name="Land M."/>
            <person name="Hauser L."/>
            <person name="Jeffries C."/>
            <person name="Kyrpides N."/>
            <person name="Ivanova N."/>
            <person name="Mikhailova N."/>
            <person name="Brumm P."/>
            <person name="Mead D."/>
            <person name="Woyke T."/>
        </authorList>
    </citation>
    <scope>NUCLEOTIDE SEQUENCE [LARGE SCALE GENOMIC DNA]</scope>
    <source>
        <strain evidence="8">DSM 2522</strain>
    </source>
</reference>
<keyword evidence="3" id="KW-0963">Cytoplasm</keyword>
<dbReference type="EC" id="3.1.1.61" evidence="3"/>
<evidence type="ECO:0000256" key="5">
    <source>
        <dbReference type="PROSITE-ProRule" id="PRU00169"/>
    </source>
</evidence>
<evidence type="ECO:0000259" key="7">
    <source>
        <dbReference type="PROSITE" id="PS50122"/>
    </source>
</evidence>
<dbReference type="SUPFAM" id="SSF52738">
    <property type="entry name" value="Methylesterase CheB, C-terminal domain"/>
    <property type="match status" value="1"/>
</dbReference>
<dbReference type="SUPFAM" id="SSF52172">
    <property type="entry name" value="CheY-like"/>
    <property type="match status" value="1"/>
</dbReference>
<dbReference type="KEGG" id="bco:Bcell_2480"/>
<protein>
    <recommendedName>
        <fullName evidence="3">Protein-glutamate methylesterase/protein-glutamine glutaminase</fullName>
        <ecNumber evidence="3">3.1.1.61</ecNumber>
        <ecNumber evidence="3">3.5.1.44</ecNumber>
    </recommendedName>
</protein>
<dbReference type="HAMAP" id="MF_00099">
    <property type="entry name" value="CheB_chemtxs"/>
    <property type="match status" value="1"/>
</dbReference>
<comment type="function">
    <text evidence="3">Involved in chemotaxis. Part of a chemotaxis signal transduction system that modulates chemotaxis in response to various stimuli. Catalyzes the demethylation of specific methylglutamate residues introduced into the chemoreceptors (methyl-accepting chemotaxis proteins or MCP) by CheR. Also mediates the irreversible deamidation of specific glutamine residues to glutamic acid.</text>
</comment>
<dbReference type="InterPro" id="IPR011006">
    <property type="entry name" value="CheY-like_superfamily"/>
</dbReference>
<comment type="catalytic activity">
    <reaction evidence="2 3">
        <text>[protein]-L-glutamate 5-O-methyl ester + H2O = L-glutamyl-[protein] + methanol + H(+)</text>
        <dbReference type="Rhea" id="RHEA:23236"/>
        <dbReference type="Rhea" id="RHEA-COMP:10208"/>
        <dbReference type="Rhea" id="RHEA-COMP:10311"/>
        <dbReference type="ChEBI" id="CHEBI:15377"/>
        <dbReference type="ChEBI" id="CHEBI:15378"/>
        <dbReference type="ChEBI" id="CHEBI:17790"/>
        <dbReference type="ChEBI" id="CHEBI:29973"/>
        <dbReference type="ChEBI" id="CHEBI:82795"/>
        <dbReference type="EC" id="3.1.1.61"/>
    </reaction>
</comment>
<feature type="active site" evidence="3 4">
    <location>
        <position position="174"/>
    </location>
</feature>
<organism evidence="8 9">
    <name type="scientific">Evansella cellulosilytica (strain ATCC 21833 / DSM 2522 / FERM P-1141 / JCM 9156 / N-4)</name>
    <name type="common">Bacillus cellulosilyticus</name>
    <dbReference type="NCBI Taxonomy" id="649639"/>
    <lineage>
        <taxon>Bacteria</taxon>
        <taxon>Bacillati</taxon>
        <taxon>Bacillota</taxon>
        <taxon>Bacilli</taxon>
        <taxon>Bacillales</taxon>
        <taxon>Bacillaceae</taxon>
        <taxon>Evansella</taxon>
    </lineage>
</organism>
<dbReference type="InterPro" id="IPR035909">
    <property type="entry name" value="CheB_C"/>
</dbReference>
<dbReference type="EC" id="3.5.1.44" evidence="3"/>
<dbReference type="GO" id="GO:0005737">
    <property type="term" value="C:cytoplasm"/>
    <property type="evidence" value="ECO:0007669"/>
    <property type="project" value="UniProtKB-SubCell"/>
</dbReference>
<dbReference type="eggNOG" id="COG2201">
    <property type="taxonomic scope" value="Bacteria"/>
</dbReference>
<comment type="similarity">
    <text evidence="3">Belongs to the CheB family.</text>
</comment>
<keyword evidence="1 3" id="KW-0378">Hydrolase</keyword>
<evidence type="ECO:0000256" key="2">
    <source>
        <dbReference type="ARBA" id="ARBA00048267"/>
    </source>
</evidence>
<feature type="modified residue" description="4-aspartylphosphate" evidence="3 5">
    <location>
        <position position="54"/>
    </location>
</feature>
<dbReference type="PIRSF" id="PIRSF000876">
    <property type="entry name" value="RR_chemtxs_CheB"/>
    <property type="match status" value="1"/>
</dbReference>